<dbReference type="FunFam" id="1.20.1640.10:FF:000002">
    <property type="entry name" value="Efflux pump membrane transporter"/>
    <property type="match status" value="1"/>
</dbReference>
<keyword evidence="5 9" id="KW-0997">Cell inner membrane</keyword>
<dbReference type="OrthoDB" id="9757904at2"/>
<dbReference type="SUPFAM" id="SSF82714">
    <property type="entry name" value="Multidrug efflux transporter AcrB TolC docking domain, DN and DC subdomains"/>
    <property type="match status" value="2"/>
</dbReference>
<evidence type="ECO:0000256" key="2">
    <source>
        <dbReference type="ARBA" id="ARBA00010942"/>
    </source>
</evidence>
<accession>A0A378J5L7</accession>
<evidence type="ECO:0000256" key="9">
    <source>
        <dbReference type="RuleBase" id="RU364070"/>
    </source>
</evidence>
<dbReference type="Gene3D" id="3.30.2090.10">
    <property type="entry name" value="Multidrug efflux transporter AcrB TolC docking domain, DN and DC subdomains"/>
    <property type="match status" value="2"/>
</dbReference>
<keyword evidence="7 9" id="KW-1133">Transmembrane helix</keyword>
<evidence type="ECO:0000256" key="6">
    <source>
        <dbReference type="ARBA" id="ARBA00022692"/>
    </source>
</evidence>
<dbReference type="GO" id="GO:0005886">
    <property type="term" value="C:plasma membrane"/>
    <property type="evidence" value="ECO:0007669"/>
    <property type="project" value="UniProtKB-SubCell"/>
</dbReference>
<dbReference type="PRINTS" id="PR00702">
    <property type="entry name" value="ACRIFLAVINRP"/>
</dbReference>
<evidence type="ECO:0000256" key="8">
    <source>
        <dbReference type="ARBA" id="ARBA00023136"/>
    </source>
</evidence>
<dbReference type="FunFam" id="3.30.70.1430:FF:000002">
    <property type="entry name" value="Efflux pump membrane transporter"/>
    <property type="match status" value="1"/>
</dbReference>
<dbReference type="NCBIfam" id="NF000282">
    <property type="entry name" value="RND_permease_1"/>
    <property type="match status" value="1"/>
</dbReference>
<organism evidence="10 11">
    <name type="scientific">Legionella donaldsonii</name>
    <dbReference type="NCBI Taxonomy" id="45060"/>
    <lineage>
        <taxon>Bacteria</taxon>
        <taxon>Pseudomonadati</taxon>
        <taxon>Pseudomonadota</taxon>
        <taxon>Gammaproteobacteria</taxon>
        <taxon>Legionellales</taxon>
        <taxon>Legionellaceae</taxon>
        <taxon>Legionella</taxon>
    </lineage>
</organism>
<feature type="transmembrane region" description="Helical" evidence="9">
    <location>
        <begin position="470"/>
        <end position="497"/>
    </location>
</feature>
<feature type="transmembrane region" description="Helical" evidence="9">
    <location>
        <begin position="924"/>
        <end position="948"/>
    </location>
</feature>
<dbReference type="FunFam" id="3.30.2090.10:FF:000002">
    <property type="entry name" value="Efflux pump membrane transporter"/>
    <property type="match status" value="1"/>
</dbReference>
<gene>
    <name evidence="10" type="primary">lmxF</name>
    <name evidence="10" type="ORF">NCTC13292_01943</name>
</gene>
<keyword evidence="11" id="KW-1185">Reference proteome</keyword>
<evidence type="ECO:0000256" key="3">
    <source>
        <dbReference type="ARBA" id="ARBA00022448"/>
    </source>
</evidence>
<feature type="transmembrane region" description="Helical" evidence="9">
    <location>
        <begin position="898"/>
        <end position="918"/>
    </location>
</feature>
<feature type="transmembrane region" description="Helical" evidence="9">
    <location>
        <begin position="437"/>
        <end position="458"/>
    </location>
</feature>
<comment type="caution">
    <text evidence="9">Lacks conserved residue(s) required for the propagation of feature annotation.</text>
</comment>
<reference evidence="10 11" key="1">
    <citation type="submission" date="2018-06" db="EMBL/GenBank/DDBJ databases">
        <authorList>
            <consortium name="Pathogen Informatics"/>
            <person name="Doyle S."/>
        </authorList>
    </citation>
    <scope>NUCLEOTIDE SEQUENCE [LARGE SCALE GENOMIC DNA]</scope>
    <source>
        <strain evidence="10 11">NCTC13292</strain>
    </source>
</reference>
<protein>
    <recommendedName>
        <fullName evidence="9">Efflux pump membrane transporter</fullName>
    </recommendedName>
</protein>
<feature type="transmembrane region" description="Helical" evidence="9">
    <location>
        <begin position="541"/>
        <end position="563"/>
    </location>
</feature>
<keyword evidence="8 9" id="KW-0472">Membrane</keyword>
<dbReference type="Gene3D" id="3.30.70.1430">
    <property type="entry name" value="Multidrug efflux transporter AcrB pore domain"/>
    <property type="match status" value="2"/>
</dbReference>
<feature type="transmembrane region" description="Helical" evidence="9">
    <location>
        <begin position="366"/>
        <end position="390"/>
    </location>
</feature>
<dbReference type="FunFam" id="1.20.1640.10:FF:000001">
    <property type="entry name" value="Efflux pump membrane transporter"/>
    <property type="match status" value="1"/>
</dbReference>
<dbReference type="Gene3D" id="1.20.1640.10">
    <property type="entry name" value="Multidrug efflux transporter AcrB transmembrane domain"/>
    <property type="match status" value="2"/>
</dbReference>
<dbReference type="Pfam" id="PF00873">
    <property type="entry name" value="ACR_tran"/>
    <property type="match status" value="1"/>
</dbReference>
<dbReference type="GO" id="GO:0042910">
    <property type="term" value="F:xenobiotic transmembrane transporter activity"/>
    <property type="evidence" value="ECO:0007669"/>
    <property type="project" value="TreeGrafter"/>
</dbReference>
<feature type="transmembrane region" description="Helical" evidence="9">
    <location>
        <begin position="974"/>
        <end position="994"/>
    </location>
</feature>
<sequence>MSNFFIDRPIFAWVLAILIMLAGVLAIAQLPVAQYPTVAPPAVAITAIYPGADAQTVQDTVTQIIEQNMSGLDKLLYMTSQSDSSGTATITLTFNSSANPDIAQVQVQNKLQLATPLLPIEVQQQGLTIEKSSSSFLLVLGAISEDGSMDQYDLADYLASYIKDPISRLNGVGDVQLFGAQYAMRVWLDPNKLNNYQLQPSDVVQAIKAQNNQIAAGQLGGLPAVPGQQLNAPIIAQTRLKTTEEFGKILLKVNSDGSQVRLRDVARIALGGENYALIARYNGVPASGLGIKLAVGANALDTATSIKEELRKMEPYFPAGFKVVYPYDTTPFIKISIHEVVKTLIEAIILVFLVMYLFLQNMRATLIPTIAVPVVLLGTFAVLSLFGYTINTLTMFGMVLAIGLLVDDAIVVVENVERVMMEENLPPKEATRRSMGQIQGALVGIATVLSAVFVPMAFFGGSTGAIYRQFSVTIVSAMVLSVLVALILSPALCATILKPLSAAEHRNKKGFFGWFNRHFEQATQRYHDSVEKLLNKTGRYLFIYLLIVVGMGYLFLTLPTAFLPEEDQGMVLTMIQLPAGATQQRTQEVAEQVYRYYATKEKNNVISTFTVVGFGFNGNGQNSGIAFTTLKDWSERKGAENKVPAIIDRASGAFAKIKDGLVFPFNLPAIIELGTANGFDFELIDRGGIGHEKLTEARNKLLDMVADHPDTLVRVRANGLEDAPEFKLNVDQEKAETFGATVSNINDTISIALGSSYVNNFIDRGRVKKVYVQADAPYRMLPKDINDWYVRGQKGQMVPFSAFSTSHWQFGSPRLERYNGLPSMEILGESASGKSSGDAMSLMEHLASKLPAGVGFDWTGMSYQERLSGNQAPLLYAISVLVVFLCLAALYESWSIPFSVILVVPLGVIGALLAASFRSLNNDIYFQVGLLTTIGLSAKNAILIVEFAKDLIEKENKPLIEATLEAVRRRLRPILMTSLAFIFGVLPLALSTGAGSGAQNAVGTGVAGGMFTATVLAIFFVPVFFVVVRRHFGKRVA</sequence>
<dbReference type="SUPFAM" id="SSF82693">
    <property type="entry name" value="Multidrug efflux transporter AcrB pore domain, PN1, PN2, PC1 and PC2 subdomains"/>
    <property type="match status" value="4"/>
</dbReference>
<dbReference type="GO" id="GO:0015562">
    <property type="term" value="F:efflux transmembrane transporter activity"/>
    <property type="evidence" value="ECO:0007669"/>
    <property type="project" value="InterPro"/>
</dbReference>
<dbReference type="FunFam" id="3.30.2090.10:FF:000001">
    <property type="entry name" value="Efflux pump membrane transporter"/>
    <property type="match status" value="1"/>
</dbReference>
<dbReference type="EMBL" id="UGOA01000001">
    <property type="protein sequence ID" value="STX43084.1"/>
    <property type="molecule type" value="Genomic_DNA"/>
</dbReference>
<dbReference type="InterPro" id="IPR027463">
    <property type="entry name" value="AcrB_DN_DC_subdom"/>
</dbReference>
<keyword evidence="3 9" id="KW-0813">Transport</keyword>
<dbReference type="SUPFAM" id="SSF82866">
    <property type="entry name" value="Multidrug efflux transporter AcrB transmembrane domain"/>
    <property type="match status" value="2"/>
</dbReference>
<evidence type="ECO:0000256" key="4">
    <source>
        <dbReference type="ARBA" id="ARBA00022475"/>
    </source>
</evidence>
<dbReference type="GO" id="GO:0009636">
    <property type="term" value="P:response to toxic substance"/>
    <property type="evidence" value="ECO:0007669"/>
    <property type="project" value="UniProtKB-ARBA"/>
</dbReference>
<evidence type="ECO:0000256" key="5">
    <source>
        <dbReference type="ARBA" id="ARBA00022519"/>
    </source>
</evidence>
<dbReference type="RefSeq" id="WP_115221594.1">
    <property type="nucleotide sequence ID" value="NZ_CAXYJE010000002.1"/>
</dbReference>
<dbReference type="Gene3D" id="3.30.70.1320">
    <property type="entry name" value="Multidrug efflux transporter AcrB pore domain like"/>
    <property type="match status" value="1"/>
</dbReference>
<evidence type="ECO:0000256" key="7">
    <source>
        <dbReference type="ARBA" id="ARBA00022989"/>
    </source>
</evidence>
<dbReference type="PANTHER" id="PTHR32063:SF13">
    <property type="entry name" value="MULTIDRUG EFFLUX PUMP SUBUNIT ACRB-RELATED"/>
    <property type="match status" value="1"/>
</dbReference>
<dbReference type="InterPro" id="IPR004764">
    <property type="entry name" value="MdtF-like"/>
</dbReference>
<proteinExistence type="inferred from homology"/>
<feature type="transmembrane region" description="Helical" evidence="9">
    <location>
        <begin position="340"/>
        <end position="359"/>
    </location>
</feature>
<dbReference type="PANTHER" id="PTHR32063">
    <property type="match status" value="1"/>
</dbReference>
<evidence type="ECO:0000313" key="10">
    <source>
        <dbReference type="EMBL" id="STX43084.1"/>
    </source>
</evidence>
<feature type="transmembrane region" description="Helical" evidence="9">
    <location>
        <begin position="874"/>
        <end position="891"/>
    </location>
</feature>
<evidence type="ECO:0000256" key="1">
    <source>
        <dbReference type="ARBA" id="ARBA00004429"/>
    </source>
</evidence>
<dbReference type="Gene3D" id="3.30.70.1440">
    <property type="entry name" value="Multidrug efflux transporter AcrB pore domain"/>
    <property type="match status" value="1"/>
</dbReference>
<dbReference type="InterPro" id="IPR001036">
    <property type="entry name" value="Acrflvin-R"/>
</dbReference>
<name>A0A378J5L7_9GAMM</name>
<keyword evidence="6 9" id="KW-0812">Transmembrane</keyword>
<dbReference type="NCBIfam" id="TIGR00915">
    <property type="entry name" value="2A0602"/>
    <property type="match status" value="1"/>
</dbReference>
<dbReference type="AlphaFoldDB" id="A0A378J5L7"/>
<comment type="subcellular location">
    <subcellularLocation>
        <location evidence="1 9">Cell inner membrane</location>
        <topology evidence="1 9">Multi-pass membrane protein</topology>
    </subcellularLocation>
</comment>
<dbReference type="FunFam" id="3.30.70.1430:FF:000001">
    <property type="entry name" value="Efflux pump membrane transporter"/>
    <property type="match status" value="1"/>
</dbReference>
<dbReference type="Proteomes" id="UP000254677">
    <property type="component" value="Unassembled WGS sequence"/>
</dbReference>
<feature type="transmembrane region" description="Helical" evidence="9">
    <location>
        <begin position="1006"/>
        <end position="1028"/>
    </location>
</feature>
<evidence type="ECO:0000313" key="11">
    <source>
        <dbReference type="Proteomes" id="UP000254677"/>
    </source>
</evidence>
<keyword evidence="4" id="KW-1003">Cell membrane</keyword>
<comment type="similarity">
    <text evidence="2 9">Belongs to the resistance-nodulation-cell division (RND) (TC 2.A.6) family.</text>
</comment>